<dbReference type="InterPro" id="IPR029526">
    <property type="entry name" value="PGBD"/>
</dbReference>
<feature type="compositionally biased region" description="Polar residues" evidence="1">
    <location>
        <begin position="142"/>
        <end position="153"/>
    </location>
</feature>
<gene>
    <name evidence="3" type="ORF">PMACD_LOCUS8095</name>
</gene>
<organism evidence="3 4">
    <name type="scientific">Pieris macdunnoughi</name>
    <dbReference type="NCBI Taxonomy" id="345717"/>
    <lineage>
        <taxon>Eukaryota</taxon>
        <taxon>Metazoa</taxon>
        <taxon>Ecdysozoa</taxon>
        <taxon>Arthropoda</taxon>
        <taxon>Hexapoda</taxon>
        <taxon>Insecta</taxon>
        <taxon>Pterygota</taxon>
        <taxon>Neoptera</taxon>
        <taxon>Endopterygota</taxon>
        <taxon>Lepidoptera</taxon>
        <taxon>Glossata</taxon>
        <taxon>Ditrysia</taxon>
        <taxon>Papilionoidea</taxon>
        <taxon>Pieridae</taxon>
        <taxon>Pierinae</taxon>
        <taxon>Pieris</taxon>
    </lineage>
</organism>
<sequence length="169" mass="19452">MDNWFTSVPLAKSLLDEHTLTMVGTLRKNKPEIPKCFLPEKKRETTSSIFGFQKDMTLCSYVPKPRKAVLLLSTMHHDDNVEGINSYVIYKSKIDSNISRRLFIKLLAVDLVKPHQISRASIPTLPRPLQKRLKRQHEIQDQESISEAGRSQSYKSNDHMNIVCKNCND</sequence>
<feature type="region of interest" description="Disordered" evidence="1">
    <location>
        <begin position="128"/>
        <end position="153"/>
    </location>
</feature>
<name>A0A821T1M0_9NEOP</name>
<reference evidence="3" key="1">
    <citation type="submission" date="2021-02" db="EMBL/GenBank/DDBJ databases">
        <authorList>
            <person name="Steward A R."/>
        </authorList>
    </citation>
    <scope>NUCLEOTIDE SEQUENCE</scope>
</reference>
<protein>
    <recommendedName>
        <fullName evidence="2">PiggyBac transposable element-derived protein domain-containing protein</fullName>
    </recommendedName>
</protein>
<evidence type="ECO:0000259" key="2">
    <source>
        <dbReference type="Pfam" id="PF13843"/>
    </source>
</evidence>
<dbReference type="OrthoDB" id="8191541at2759"/>
<evidence type="ECO:0000313" key="3">
    <source>
        <dbReference type="EMBL" id="CAF4863247.1"/>
    </source>
</evidence>
<evidence type="ECO:0000256" key="1">
    <source>
        <dbReference type="SAM" id="MobiDB-lite"/>
    </source>
</evidence>
<evidence type="ECO:0000313" key="4">
    <source>
        <dbReference type="Proteomes" id="UP000663880"/>
    </source>
</evidence>
<dbReference type="Pfam" id="PF13843">
    <property type="entry name" value="DDE_Tnp_1_7"/>
    <property type="match status" value="1"/>
</dbReference>
<proteinExistence type="predicted"/>
<dbReference type="EMBL" id="CAJOBZ010000020">
    <property type="protein sequence ID" value="CAF4863247.1"/>
    <property type="molecule type" value="Genomic_DNA"/>
</dbReference>
<accession>A0A821T1M0</accession>
<dbReference type="AlphaFoldDB" id="A0A821T1M0"/>
<feature type="domain" description="PiggyBac transposable element-derived protein" evidence="2">
    <location>
        <begin position="1"/>
        <end position="82"/>
    </location>
</feature>
<keyword evidence="4" id="KW-1185">Reference proteome</keyword>
<dbReference type="Proteomes" id="UP000663880">
    <property type="component" value="Unassembled WGS sequence"/>
</dbReference>
<comment type="caution">
    <text evidence="3">The sequence shown here is derived from an EMBL/GenBank/DDBJ whole genome shotgun (WGS) entry which is preliminary data.</text>
</comment>